<dbReference type="SUPFAM" id="SSF57756">
    <property type="entry name" value="Retrovirus zinc finger-like domains"/>
    <property type="match status" value="1"/>
</dbReference>
<name>A0AAD4Z906_PRUDU</name>
<dbReference type="GO" id="GO:0008270">
    <property type="term" value="F:zinc ion binding"/>
    <property type="evidence" value="ECO:0007669"/>
    <property type="project" value="UniProtKB-KW"/>
</dbReference>
<dbReference type="Pfam" id="PF00098">
    <property type="entry name" value="zf-CCHC"/>
    <property type="match status" value="1"/>
</dbReference>
<evidence type="ECO:0000259" key="2">
    <source>
        <dbReference type="PROSITE" id="PS50158"/>
    </source>
</evidence>
<dbReference type="AlphaFoldDB" id="A0AAD4Z906"/>
<comment type="caution">
    <text evidence="3">The sequence shown here is derived from an EMBL/GenBank/DDBJ whole genome shotgun (WGS) entry which is preliminary data.</text>
</comment>
<dbReference type="PROSITE" id="PS50158">
    <property type="entry name" value="ZF_CCHC"/>
    <property type="match status" value="1"/>
</dbReference>
<accession>A0AAD4Z906</accession>
<evidence type="ECO:0000313" key="3">
    <source>
        <dbReference type="EMBL" id="KAI5337041.1"/>
    </source>
</evidence>
<keyword evidence="1" id="KW-0862">Zinc</keyword>
<sequence length="225" mass="25648">MNKLATMNYDGVKDLGVYHLSMIEVASKVKALDFPITDPFLVHLALNSIPSSYGHLKVNYNAKKDKWDFNEMISFYVHEEARIKKEKEANTSHLTTNAHKQHHFKPCSHVVANKDNTKANPPPKSYNPLNSNKTTTFKCYFCDKAGHLKRDCTRYKRWWIDTGSPIHIANSLQDFLSQRKPSTDQDDVFIGNGNKVPVHALRSIRLQLVSGFSLVLKDIAYVPSM</sequence>
<dbReference type="Pfam" id="PF22936">
    <property type="entry name" value="Pol_BBD"/>
    <property type="match status" value="1"/>
</dbReference>
<keyword evidence="1" id="KW-0863">Zinc-finger</keyword>
<dbReference type="Gene3D" id="4.10.60.10">
    <property type="entry name" value="Zinc finger, CCHC-type"/>
    <property type="match status" value="1"/>
</dbReference>
<dbReference type="InterPro" id="IPR036875">
    <property type="entry name" value="Znf_CCHC_sf"/>
</dbReference>
<dbReference type="SMART" id="SM00343">
    <property type="entry name" value="ZnF_C2HC"/>
    <property type="match status" value="1"/>
</dbReference>
<keyword evidence="4" id="KW-1185">Reference proteome</keyword>
<organism evidence="3 4">
    <name type="scientific">Prunus dulcis</name>
    <name type="common">Almond</name>
    <name type="synonym">Amygdalus dulcis</name>
    <dbReference type="NCBI Taxonomy" id="3755"/>
    <lineage>
        <taxon>Eukaryota</taxon>
        <taxon>Viridiplantae</taxon>
        <taxon>Streptophyta</taxon>
        <taxon>Embryophyta</taxon>
        <taxon>Tracheophyta</taxon>
        <taxon>Spermatophyta</taxon>
        <taxon>Magnoliopsida</taxon>
        <taxon>eudicotyledons</taxon>
        <taxon>Gunneridae</taxon>
        <taxon>Pentapetalae</taxon>
        <taxon>rosids</taxon>
        <taxon>fabids</taxon>
        <taxon>Rosales</taxon>
        <taxon>Rosaceae</taxon>
        <taxon>Amygdaloideae</taxon>
        <taxon>Amygdaleae</taxon>
        <taxon>Prunus</taxon>
    </lineage>
</organism>
<dbReference type="InterPro" id="IPR001878">
    <property type="entry name" value="Znf_CCHC"/>
</dbReference>
<feature type="domain" description="CCHC-type" evidence="2">
    <location>
        <begin position="138"/>
        <end position="154"/>
    </location>
</feature>
<keyword evidence="1" id="KW-0479">Metal-binding</keyword>
<evidence type="ECO:0000256" key="1">
    <source>
        <dbReference type="PROSITE-ProRule" id="PRU00047"/>
    </source>
</evidence>
<protein>
    <recommendedName>
        <fullName evidence="2">CCHC-type domain-containing protein</fullName>
    </recommendedName>
</protein>
<dbReference type="InterPro" id="IPR054722">
    <property type="entry name" value="PolX-like_BBD"/>
</dbReference>
<gene>
    <name evidence="3" type="ORF">L3X38_016310</name>
</gene>
<dbReference type="EMBL" id="JAJFAZ020000003">
    <property type="protein sequence ID" value="KAI5337041.1"/>
    <property type="molecule type" value="Genomic_DNA"/>
</dbReference>
<reference evidence="3 4" key="1">
    <citation type="journal article" date="2022" name="G3 (Bethesda)">
        <title>Whole-genome sequence and methylome profiling of the almond [Prunus dulcis (Mill.) D.A. Webb] cultivar 'Nonpareil'.</title>
        <authorList>
            <person name="D'Amico-Willman K.M."/>
            <person name="Ouma W.Z."/>
            <person name="Meulia T."/>
            <person name="Sideli G.M."/>
            <person name="Gradziel T.M."/>
            <person name="Fresnedo-Ramirez J."/>
        </authorList>
    </citation>
    <scope>NUCLEOTIDE SEQUENCE [LARGE SCALE GENOMIC DNA]</scope>
    <source>
        <strain evidence="3">Clone GOH B32 T37-40</strain>
    </source>
</reference>
<proteinExistence type="predicted"/>
<dbReference type="Proteomes" id="UP001054821">
    <property type="component" value="Chromosome 3"/>
</dbReference>
<evidence type="ECO:0000313" key="4">
    <source>
        <dbReference type="Proteomes" id="UP001054821"/>
    </source>
</evidence>
<dbReference type="GO" id="GO:0003676">
    <property type="term" value="F:nucleic acid binding"/>
    <property type="evidence" value="ECO:0007669"/>
    <property type="project" value="InterPro"/>
</dbReference>